<dbReference type="InterPro" id="IPR011650">
    <property type="entry name" value="Peptidase_M20_dimer"/>
</dbReference>
<dbReference type="Gene3D" id="3.40.630.10">
    <property type="entry name" value="Zn peptidases"/>
    <property type="match status" value="1"/>
</dbReference>
<feature type="domain" description="Peptidase M20 dimerisation" evidence="1">
    <location>
        <begin position="202"/>
        <end position="296"/>
    </location>
</feature>
<proteinExistence type="predicted"/>
<dbReference type="Gene3D" id="3.30.70.360">
    <property type="match status" value="1"/>
</dbReference>
<comment type="caution">
    <text evidence="2">The sequence shown here is derived from an EMBL/GenBank/DDBJ whole genome shotgun (WGS) entry which is preliminary data.</text>
</comment>
<sequence length="404" mass="43890">MNLSQSLKAHLDNWDNEMITVRRDLHRNPESMFDVERTASLVAQQLEEWGLEVRRNVGKRFKAGVVGILRGGQPGRTIMLRADMDALPIQEQTETPYRSLRDGFMHACGHDAHTAMLLGAAYALSREAESLSGTVLFVFQPAEEGARPCPEDGSLISGSRDLIDDGVLDEAELGFALHVWPDLPTGTIGLKEGYIMAASSHFTYEFHGLSGHHATPHLAVDALVMTAQFVIEAKTAAATQWNPLVPAVLSFGTMQAGTVLNAIADAGKVTGSFRTFGNEAVQRMKSLLETRAESVAQSFGGTYNSRYRLGTALLNNAEIVQMAASAAVNGDVEVEWLEAPSLAGEDFALYAERIPCAFAFLGIRNEELGIVHPLHHPRFDVDESALIIGAGMHIRFVLEALGHS</sequence>
<dbReference type="Pfam" id="PF07687">
    <property type="entry name" value="M20_dimer"/>
    <property type="match status" value="1"/>
</dbReference>
<gene>
    <name evidence="2" type="ORF">GCM10008018_10130</name>
</gene>
<dbReference type="EMBL" id="BMHE01000003">
    <property type="protein sequence ID" value="GGI45045.1"/>
    <property type="molecule type" value="Genomic_DNA"/>
</dbReference>
<dbReference type="NCBIfam" id="TIGR01891">
    <property type="entry name" value="amidohydrolases"/>
    <property type="match status" value="1"/>
</dbReference>
<accession>A0ABQ2BQ98</accession>
<dbReference type="InterPro" id="IPR002933">
    <property type="entry name" value="Peptidase_M20"/>
</dbReference>
<dbReference type="PANTHER" id="PTHR11014">
    <property type="entry name" value="PEPTIDASE M20 FAMILY MEMBER"/>
    <property type="match status" value="1"/>
</dbReference>
<dbReference type="SUPFAM" id="SSF53187">
    <property type="entry name" value="Zn-dependent exopeptidases"/>
    <property type="match status" value="1"/>
</dbReference>
<organism evidence="2 3">
    <name type="scientific">Paenibacillus marchantiophytorum</name>
    <dbReference type="NCBI Taxonomy" id="1619310"/>
    <lineage>
        <taxon>Bacteria</taxon>
        <taxon>Bacillati</taxon>
        <taxon>Bacillota</taxon>
        <taxon>Bacilli</taxon>
        <taxon>Bacillales</taxon>
        <taxon>Paenibacillaceae</taxon>
        <taxon>Paenibacillus</taxon>
    </lineage>
</organism>
<evidence type="ECO:0000313" key="2">
    <source>
        <dbReference type="EMBL" id="GGI45045.1"/>
    </source>
</evidence>
<reference evidence="3" key="1">
    <citation type="journal article" date="2019" name="Int. J. Syst. Evol. Microbiol.">
        <title>The Global Catalogue of Microorganisms (GCM) 10K type strain sequencing project: providing services to taxonomists for standard genome sequencing and annotation.</title>
        <authorList>
            <consortium name="The Broad Institute Genomics Platform"/>
            <consortium name="The Broad Institute Genome Sequencing Center for Infectious Disease"/>
            <person name="Wu L."/>
            <person name="Ma J."/>
        </authorList>
    </citation>
    <scope>NUCLEOTIDE SEQUENCE [LARGE SCALE GENOMIC DNA]</scope>
    <source>
        <strain evidence="3">CGMCC 1.15043</strain>
    </source>
</reference>
<name>A0ABQ2BQ98_9BACL</name>
<dbReference type="Proteomes" id="UP000615455">
    <property type="component" value="Unassembled WGS sequence"/>
</dbReference>
<dbReference type="PANTHER" id="PTHR11014:SF63">
    <property type="entry name" value="METALLOPEPTIDASE, PUTATIVE (AFU_ORTHOLOGUE AFUA_6G09600)-RELATED"/>
    <property type="match status" value="1"/>
</dbReference>
<keyword evidence="3" id="KW-1185">Reference proteome</keyword>
<evidence type="ECO:0000259" key="1">
    <source>
        <dbReference type="Pfam" id="PF07687"/>
    </source>
</evidence>
<evidence type="ECO:0000313" key="3">
    <source>
        <dbReference type="Proteomes" id="UP000615455"/>
    </source>
</evidence>
<dbReference type="InterPro" id="IPR036264">
    <property type="entry name" value="Bact_exopeptidase_dim_dom"/>
</dbReference>
<protein>
    <submittedName>
        <fullName evidence="2">Peptidase M20</fullName>
    </submittedName>
</protein>
<dbReference type="SUPFAM" id="SSF55031">
    <property type="entry name" value="Bacterial exopeptidase dimerisation domain"/>
    <property type="match status" value="1"/>
</dbReference>
<dbReference type="InterPro" id="IPR017439">
    <property type="entry name" value="Amidohydrolase"/>
</dbReference>
<dbReference type="Pfam" id="PF01546">
    <property type="entry name" value="Peptidase_M20"/>
    <property type="match status" value="1"/>
</dbReference>
<dbReference type="RefSeq" id="WP_189008455.1">
    <property type="nucleotide sequence ID" value="NZ_BMHE01000003.1"/>
</dbReference>
<dbReference type="PIRSF" id="PIRSF005962">
    <property type="entry name" value="Pept_M20D_amidohydro"/>
    <property type="match status" value="1"/>
</dbReference>